<dbReference type="SUPFAM" id="SSF103473">
    <property type="entry name" value="MFS general substrate transporter"/>
    <property type="match status" value="1"/>
</dbReference>
<keyword evidence="3 7" id="KW-0812">Transmembrane</keyword>
<feature type="transmembrane region" description="Helical" evidence="7">
    <location>
        <begin position="114"/>
        <end position="132"/>
    </location>
</feature>
<dbReference type="PROSITE" id="PS50850">
    <property type="entry name" value="MFS"/>
    <property type="match status" value="1"/>
</dbReference>
<protein>
    <submittedName>
        <fullName evidence="9">MFS transporter</fullName>
    </submittedName>
</protein>
<evidence type="ECO:0000313" key="10">
    <source>
        <dbReference type="Proteomes" id="UP000799437"/>
    </source>
</evidence>
<feature type="transmembrane region" description="Helical" evidence="7">
    <location>
        <begin position="207"/>
        <end position="229"/>
    </location>
</feature>
<feature type="region of interest" description="Disordered" evidence="6">
    <location>
        <begin position="1"/>
        <end position="29"/>
    </location>
</feature>
<accession>A0A6A6VUR7</accession>
<feature type="transmembrane region" description="Helical" evidence="7">
    <location>
        <begin position="85"/>
        <end position="102"/>
    </location>
</feature>
<sequence>MDPQHDSTTSSEISSQNDKEVEEGGSNVNTEIDPEAEKKLLRKLDYTVLPILCWLYVLTFLDRINLGNARIAGLEASLGMSGNDYNVATCVFFVTYCIFELPSNIVMKYVAPSTWMALLAFLWGTVTVLTGIVQNYSGLIACRIFLGLFDAGFMPGAAYLMSMYYKRHELSIRFNTFFAASVFAGAFGGLLAYGLTQLDGRAGLEGWRWIFIVEGLITVVTAFVAKYFVADWPQQNRFLSAEEKALLAARLAQDNKGAGMERLDKKAVKRIFTDWKIPVAICMYIPFSSNNYSLAIFIPTILNSMGYHQTRAQVLSIPIYVAACTVCIIVAFCSDKTRHRYAYIMGGLMFSVIGFAILLAQSTSLGVQYMAIVFAACGGYTAHPLVVTWLTNNMGGRYKRSFGTGLLLGFGNAGGIIASNIFIESERPRYLVGYGVCLAVAIFSAVMSSVFIVGLRRENRKRDAGGRDYRFEFVKEELENLGDSHPEFRFVY</sequence>
<dbReference type="PANTHER" id="PTHR43791">
    <property type="entry name" value="PERMEASE-RELATED"/>
    <property type="match status" value="1"/>
</dbReference>
<dbReference type="GO" id="GO:0022857">
    <property type="term" value="F:transmembrane transporter activity"/>
    <property type="evidence" value="ECO:0007669"/>
    <property type="project" value="InterPro"/>
</dbReference>
<comment type="subcellular location">
    <subcellularLocation>
        <location evidence="1">Membrane</location>
        <topology evidence="1">Multi-pass membrane protein</topology>
    </subcellularLocation>
</comment>
<dbReference type="FunFam" id="1.20.1250.20:FF:000068">
    <property type="entry name" value="MFS general substrate transporter"/>
    <property type="match status" value="1"/>
</dbReference>
<feature type="transmembrane region" description="Helical" evidence="7">
    <location>
        <begin position="279"/>
        <end position="302"/>
    </location>
</feature>
<feature type="transmembrane region" description="Helical" evidence="7">
    <location>
        <begin position="402"/>
        <end position="423"/>
    </location>
</feature>
<reference evidence="9" key="1">
    <citation type="journal article" date="2020" name="Stud. Mycol.">
        <title>101 Dothideomycetes genomes: a test case for predicting lifestyles and emergence of pathogens.</title>
        <authorList>
            <person name="Haridas S."/>
            <person name="Albert R."/>
            <person name="Binder M."/>
            <person name="Bloem J."/>
            <person name="Labutti K."/>
            <person name="Salamov A."/>
            <person name="Andreopoulos B."/>
            <person name="Baker S."/>
            <person name="Barry K."/>
            <person name="Bills G."/>
            <person name="Bluhm B."/>
            <person name="Cannon C."/>
            <person name="Castanera R."/>
            <person name="Culley D."/>
            <person name="Daum C."/>
            <person name="Ezra D."/>
            <person name="Gonzalez J."/>
            <person name="Henrissat B."/>
            <person name="Kuo A."/>
            <person name="Liang C."/>
            <person name="Lipzen A."/>
            <person name="Lutzoni F."/>
            <person name="Magnuson J."/>
            <person name="Mondo S."/>
            <person name="Nolan M."/>
            <person name="Ohm R."/>
            <person name="Pangilinan J."/>
            <person name="Park H.-J."/>
            <person name="Ramirez L."/>
            <person name="Alfaro M."/>
            <person name="Sun H."/>
            <person name="Tritt A."/>
            <person name="Yoshinaga Y."/>
            <person name="Zwiers L.-H."/>
            <person name="Turgeon B."/>
            <person name="Goodwin S."/>
            <person name="Spatafora J."/>
            <person name="Crous P."/>
            <person name="Grigoriev I."/>
        </authorList>
    </citation>
    <scope>NUCLEOTIDE SEQUENCE</scope>
    <source>
        <strain evidence="9">CBS 121739</strain>
    </source>
</reference>
<feature type="transmembrane region" description="Helical" evidence="7">
    <location>
        <begin position="341"/>
        <end position="360"/>
    </location>
</feature>
<evidence type="ECO:0000256" key="2">
    <source>
        <dbReference type="ARBA" id="ARBA00022448"/>
    </source>
</evidence>
<evidence type="ECO:0000259" key="8">
    <source>
        <dbReference type="PROSITE" id="PS50850"/>
    </source>
</evidence>
<keyword evidence="4 7" id="KW-1133">Transmembrane helix</keyword>
<feature type="compositionally biased region" description="Polar residues" evidence="6">
    <location>
        <begin position="1"/>
        <end position="16"/>
    </location>
</feature>
<evidence type="ECO:0000256" key="5">
    <source>
        <dbReference type="ARBA" id="ARBA00023136"/>
    </source>
</evidence>
<keyword evidence="2" id="KW-0813">Transport</keyword>
<evidence type="ECO:0000256" key="7">
    <source>
        <dbReference type="SAM" id="Phobius"/>
    </source>
</evidence>
<dbReference type="OrthoDB" id="19923at2759"/>
<feature type="transmembrane region" description="Helical" evidence="7">
    <location>
        <begin position="314"/>
        <end position="334"/>
    </location>
</feature>
<dbReference type="InterPro" id="IPR011701">
    <property type="entry name" value="MFS"/>
</dbReference>
<gene>
    <name evidence="9" type="ORF">EJ05DRAFT_229294</name>
</gene>
<dbReference type="Proteomes" id="UP000799437">
    <property type="component" value="Unassembled WGS sequence"/>
</dbReference>
<dbReference type="GeneID" id="54481015"/>
<dbReference type="Pfam" id="PF07690">
    <property type="entry name" value="MFS_1"/>
    <property type="match status" value="1"/>
</dbReference>
<keyword evidence="5 7" id="KW-0472">Membrane</keyword>
<dbReference type="InterPro" id="IPR036259">
    <property type="entry name" value="MFS_trans_sf"/>
</dbReference>
<evidence type="ECO:0000313" key="9">
    <source>
        <dbReference type="EMBL" id="KAF2753001.1"/>
    </source>
</evidence>
<dbReference type="FunFam" id="1.20.1250.20:FF:000034">
    <property type="entry name" value="MFS general substrate transporter"/>
    <property type="match status" value="1"/>
</dbReference>
<dbReference type="RefSeq" id="XP_033595452.1">
    <property type="nucleotide sequence ID" value="XM_033739961.1"/>
</dbReference>
<dbReference type="AlphaFoldDB" id="A0A6A6VUR7"/>
<dbReference type="PANTHER" id="PTHR43791:SF52">
    <property type="entry name" value="TRANSPORTER, PUTATIVE (AFU_ORTHOLOGUE AFUA_1G11820)-RELATED"/>
    <property type="match status" value="1"/>
</dbReference>
<dbReference type="GO" id="GO:0016020">
    <property type="term" value="C:membrane"/>
    <property type="evidence" value="ECO:0007669"/>
    <property type="project" value="UniProtKB-SubCell"/>
</dbReference>
<evidence type="ECO:0000256" key="6">
    <source>
        <dbReference type="SAM" id="MobiDB-lite"/>
    </source>
</evidence>
<feature type="transmembrane region" description="Helical" evidence="7">
    <location>
        <begin position="144"/>
        <end position="165"/>
    </location>
</feature>
<evidence type="ECO:0000256" key="4">
    <source>
        <dbReference type="ARBA" id="ARBA00022989"/>
    </source>
</evidence>
<name>A0A6A6VUR7_9PEZI</name>
<evidence type="ECO:0000256" key="1">
    <source>
        <dbReference type="ARBA" id="ARBA00004141"/>
    </source>
</evidence>
<organism evidence="9 10">
    <name type="scientific">Pseudovirgaria hyperparasitica</name>
    <dbReference type="NCBI Taxonomy" id="470096"/>
    <lineage>
        <taxon>Eukaryota</taxon>
        <taxon>Fungi</taxon>
        <taxon>Dikarya</taxon>
        <taxon>Ascomycota</taxon>
        <taxon>Pezizomycotina</taxon>
        <taxon>Dothideomycetes</taxon>
        <taxon>Dothideomycetes incertae sedis</taxon>
        <taxon>Acrospermales</taxon>
        <taxon>Acrospermaceae</taxon>
        <taxon>Pseudovirgaria</taxon>
    </lineage>
</organism>
<feature type="transmembrane region" description="Helical" evidence="7">
    <location>
        <begin position="429"/>
        <end position="453"/>
    </location>
</feature>
<dbReference type="InterPro" id="IPR020846">
    <property type="entry name" value="MFS_dom"/>
</dbReference>
<feature type="transmembrane region" description="Helical" evidence="7">
    <location>
        <begin position="366"/>
        <end position="390"/>
    </location>
</feature>
<dbReference type="Gene3D" id="1.20.1250.20">
    <property type="entry name" value="MFS general substrate transporter like domains"/>
    <property type="match status" value="2"/>
</dbReference>
<feature type="transmembrane region" description="Helical" evidence="7">
    <location>
        <begin position="177"/>
        <end position="195"/>
    </location>
</feature>
<proteinExistence type="predicted"/>
<feature type="transmembrane region" description="Helical" evidence="7">
    <location>
        <begin position="46"/>
        <end position="65"/>
    </location>
</feature>
<evidence type="ECO:0000256" key="3">
    <source>
        <dbReference type="ARBA" id="ARBA00022692"/>
    </source>
</evidence>
<keyword evidence="10" id="KW-1185">Reference proteome</keyword>
<dbReference type="EMBL" id="ML996588">
    <property type="protein sequence ID" value="KAF2753001.1"/>
    <property type="molecule type" value="Genomic_DNA"/>
</dbReference>
<feature type="domain" description="Major facilitator superfamily (MFS) profile" evidence="8">
    <location>
        <begin position="48"/>
        <end position="460"/>
    </location>
</feature>